<dbReference type="AlphaFoldDB" id="A0AB34JI13"/>
<protein>
    <recommendedName>
        <fullName evidence="4">SAP domain-containing protein</fullName>
    </recommendedName>
</protein>
<proteinExistence type="predicted"/>
<evidence type="ECO:0000313" key="5">
    <source>
        <dbReference type="EMBL" id="KAL1520351.1"/>
    </source>
</evidence>
<evidence type="ECO:0000256" key="1">
    <source>
        <dbReference type="SAM" id="Coils"/>
    </source>
</evidence>
<feature type="compositionally biased region" description="Basic and acidic residues" evidence="2">
    <location>
        <begin position="548"/>
        <end position="563"/>
    </location>
</feature>
<gene>
    <name evidence="5" type="ORF">AB1Y20_021941</name>
</gene>
<feature type="signal peptide" evidence="3">
    <location>
        <begin position="1"/>
        <end position="20"/>
    </location>
</feature>
<evidence type="ECO:0000259" key="4">
    <source>
        <dbReference type="PROSITE" id="PS50800"/>
    </source>
</evidence>
<feature type="chain" id="PRO_5044217564" description="SAP domain-containing protein" evidence="3">
    <location>
        <begin position="21"/>
        <end position="618"/>
    </location>
</feature>
<dbReference type="InterPro" id="IPR036361">
    <property type="entry name" value="SAP_dom_sf"/>
</dbReference>
<dbReference type="PROSITE" id="PS50800">
    <property type="entry name" value="SAP"/>
    <property type="match status" value="1"/>
</dbReference>
<dbReference type="SUPFAM" id="SSF68906">
    <property type="entry name" value="SAP domain"/>
    <property type="match status" value="1"/>
</dbReference>
<comment type="caution">
    <text evidence="5">The sequence shown here is derived from an EMBL/GenBank/DDBJ whole genome shotgun (WGS) entry which is preliminary data.</text>
</comment>
<sequence length="618" mass="67638">MMMMLPAALLPVAILPEMRLHMPGVACVHRMGACSLPLHAAVVRRSCVVRQSLQEQSFALEDGLGLTLLDLSARDAAKLWSEATSAREEAEAHVASSFSAIKDAAGNSSDAVEQLRAGQEQVVPLRFEEQRRKCEHDLTLCTNGADAADVLDALVGSGVVPDEHCYLEAIRASALRRSTRALAIDEEQRADMVEWTQLIYDEGAATLGTTAAMTTLALRVCMLGGGFSVAAEILSLAATTGRMPPREELEWISVLFHTEGASAHAEESRLIGVHLANRTLRTYWDAKTSRLTLPHGLPTATGLELLDGALRDVVDEQLKMGPARSVVSKDLEIHRKAMWDGSWERTVTPAEGAAYNQDELALEVAPAPQFWRAAISSLGLEETVLRAEAPSSAALSAVAFCEAAKARFGFPLSQSATPICLSLEDLEAWVREHCLRQWHQTVEQAEREARHAEAEAAKELQAQAAAAERSAAALERARERRARAWARRNDGIITSERTRQLDSRTTMAVAIDQLLAGIMADNDELDAARKRKRSQSNKKKAVKAPSKLRRELELQPSEEKVVEEAGNAPMSAEHEDSSQRQGDELNLLTVTQLKQRCRDRGLKVSGRKAELIARLQNE</sequence>
<accession>A0AB34JI13</accession>
<feature type="compositionally biased region" description="Basic and acidic residues" evidence="2">
    <location>
        <begin position="572"/>
        <end position="583"/>
    </location>
</feature>
<dbReference type="Proteomes" id="UP001515480">
    <property type="component" value="Unassembled WGS sequence"/>
</dbReference>
<dbReference type="Pfam" id="PF02037">
    <property type="entry name" value="SAP"/>
    <property type="match status" value="1"/>
</dbReference>
<dbReference type="EMBL" id="JBGBPQ010000008">
    <property type="protein sequence ID" value="KAL1520351.1"/>
    <property type="molecule type" value="Genomic_DNA"/>
</dbReference>
<reference evidence="5 6" key="1">
    <citation type="journal article" date="2024" name="Science">
        <title>Giant polyketide synthase enzymes in the biosynthesis of giant marine polyether toxins.</title>
        <authorList>
            <person name="Fallon T.R."/>
            <person name="Shende V.V."/>
            <person name="Wierzbicki I.H."/>
            <person name="Pendleton A.L."/>
            <person name="Watervoot N.F."/>
            <person name="Auber R.P."/>
            <person name="Gonzalez D.J."/>
            <person name="Wisecaver J.H."/>
            <person name="Moore B.S."/>
        </authorList>
    </citation>
    <scope>NUCLEOTIDE SEQUENCE [LARGE SCALE GENOMIC DNA]</scope>
    <source>
        <strain evidence="5 6">12B1</strain>
    </source>
</reference>
<feature type="coiled-coil region" evidence="1">
    <location>
        <begin position="435"/>
        <end position="477"/>
    </location>
</feature>
<keyword evidence="6" id="KW-1185">Reference proteome</keyword>
<feature type="region of interest" description="Disordered" evidence="2">
    <location>
        <begin position="527"/>
        <end position="585"/>
    </location>
</feature>
<evidence type="ECO:0000313" key="6">
    <source>
        <dbReference type="Proteomes" id="UP001515480"/>
    </source>
</evidence>
<feature type="compositionally biased region" description="Basic residues" evidence="2">
    <location>
        <begin position="529"/>
        <end position="542"/>
    </location>
</feature>
<evidence type="ECO:0000256" key="3">
    <source>
        <dbReference type="SAM" id="SignalP"/>
    </source>
</evidence>
<feature type="domain" description="SAP" evidence="4">
    <location>
        <begin position="585"/>
        <end position="618"/>
    </location>
</feature>
<dbReference type="InterPro" id="IPR003034">
    <property type="entry name" value="SAP_dom"/>
</dbReference>
<dbReference type="SMART" id="SM00513">
    <property type="entry name" value="SAP"/>
    <property type="match status" value="1"/>
</dbReference>
<evidence type="ECO:0000256" key="2">
    <source>
        <dbReference type="SAM" id="MobiDB-lite"/>
    </source>
</evidence>
<name>A0AB34JI13_PRYPA</name>
<organism evidence="5 6">
    <name type="scientific">Prymnesium parvum</name>
    <name type="common">Toxic golden alga</name>
    <dbReference type="NCBI Taxonomy" id="97485"/>
    <lineage>
        <taxon>Eukaryota</taxon>
        <taxon>Haptista</taxon>
        <taxon>Haptophyta</taxon>
        <taxon>Prymnesiophyceae</taxon>
        <taxon>Prymnesiales</taxon>
        <taxon>Prymnesiaceae</taxon>
        <taxon>Prymnesium</taxon>
    </lineage>
</organism>
<keyword evidence="1" id="KW-0175">Coiled coil</keyword>
<dbReference type="Gene3D" id="1.10.720.30">
    <property type="entry name" value="SAP domain"/>
    <property type="match status" value="1"/>
</dbReference>
<keyword evidence="3" id="KW-0732">Signal</keyword>